<name>A0ABW1G9A5_9ACTN</name>
<proteinExistence type="predicted"/>
<dbReference type="InterPro" id="IPR027417">
    <property type="entry name" value="P-loop_NTPase"/>
</dbReference>
<dbReference type="RefSeq" id="WP_380589654.1">
    <property type="nucleotide sequence ID" value="NZ_JBHSQJ010000147.1"/>
</dbReference>
<organism evidence="1 2">
    <name type="scientific">Streptacidiphilus monticola</name>
    <dbReference type="NCBI Taxonomy" id="2161674"/>
    <lineage>
        <taxon>Bacteria</taxon>
        <taxon>Bacillati</taxon>
        <taxon>Actinomycetota</taxon>
        <taxon>Actinomycetes</taxon>
        <taxon>Kitasatosporales</taxon>
        <taxon>Streptomycetaceae</taxon>
        <taxon>Streptacidiphilus</taxon>
    </lineage>
</organism>
<comment type="caution">
    <text evidence="1">The sequence shown here is derived from an EMBL/GenBank/DDBJ whole genome shotgun (WGS) entry which is preliminary data.</text>
</comment>
<gene>
    <name evidence="1" type="ORF">ACFP3V_28680</name>
</gene>
<accession>A0ABW1G9A5</accession>
<evidence type="ECO:0000313" key="2">
    <source>
        <dbReference type="Proteomes" id="UP001596174"/>
    </source>
</evidence>
<evidence type="ECO:0000313" key="1">
    <source>
        <dbReference type="EMBL" id="MFC5911169.1"/>
    </source>
</evidence>
<protein>
    <submittedName>
        <fullName evidence="1">Uncharacterized protein</fullName>
    </submittedName>
</protein>
<sequence>MRAALVQAGERLVVSCSERWTARLLAEACPDAWQPVDAEPPDTAPDIAVDVSADRGPLDLAGAEPLTRGAWRRPGEVLLVNAAGSGFDLRLRTGGEHLRVEARWRPPGRERLAAHALRSRFHLLARAVLVQYPALWWAGRRGRAPLHAAAVTVGRETCLLAGPGGIGRSTLLLQAVAQGERACSDNLCVSDGTWAHGLVEPVRVEGGGGRRMPYGRSERPLPGRVDVLRPDRLVVLRRTGRARPSITPLDPDAAARALTAGTYMAGELRRYWAFAATLALGTGIGPSHPPVAATAAELAARLPAYEIVLGAAPGAGLAELLARTPVVTP</sequence>
<dbReference type="Proteomes" id="UP001596174">
    <property type="component" value="Unassembled WGS sequence"/>
</dbReference>
<reference evidence="2" key="1">
    <citation type="journal article" date="2019" name="Int. J. Syst. Evol. Microbiol.">
        <title>The Global Catalogue of Microorganisms (GCM) 10K type strain sequencing project: providing services to taxonomists for standard genome sequencing and annotation.</title>
        <authorList>
            <consortium name="The Broad Institute Genomics Platform"/>
            <consortium name="The Broad Institute Genome Sequencing Center for Infectious Disease"/>
            <person name="Wu L."/>
            <person name="Ma J."/>
        </authorList>
    </citation>
    <scope>NUCLEOTIDE SEQUENCE [LARGE SCALE GENOMIC DNA]</scope>
    <source>
        <strain evidence="2">JCM 4816</strain>
    </source>
</reference>
<dbReference type="EMBL" id="JBHSQJ010000147">
    <property type="protein sequence ID" value="MFC5911169.1"/>
    <property type="molecule type" value="Genomic_DNA"/>
</dbReference>
<dbReference type="Gene3D" id="3.40.50.300">
    <property type="entry name" value="P-loop containing nucleotide triphosphate hydrolases"/>
    <property type="match status" value="1"/>
</dbReference>
<keyword evidence="2" id="KW-1185">Reference proteome</keyword>